<dbReference type="AlphaFoldDB" id="A0AAV9QEC7"/>
<evidence type="ECO:0000256" key="2">
    <source>
        <dbReference type="SAM" id="MobiDB-lite"/>
    </source>
</evidence>
<reference evidence="3 4" key="1">
    <citation type="submission" date="2023-06" db="EMBL/GenBank/DDBJ databases">
        <title>Black Yeasts Isolated from many extreme environments.</title>
        <authorList>
            <person name="Coleine C."/>
            <person name="Stajich J.E."/>
            <person name="Selbmann L."/>
        </authorList>
    </citation>
    <scope>NUCLEOTIDE SEQUENCE [LARGE SCALE GENOMIC DNA]</scope>
    <source>
        <strain evidence="3 4">CCFEE 5887</strain>
    </source>
</reference>
<dbReference type="Proteomes" id="UP001345827">
    <property type="component" value="Unassembled WGS sequence"/>
</dbReference>
<keyword evidence="4" id="KW-1185">Reference proteome</keyword>
<comment type="caution">
    <text evidence="3">The sequence shown here is derived from an EMBL/GenBank/DDBJ whole genome shotgun (WGS) entry which is preliminary data.</text>
</comment>
<gene>
    <name evidence="3" type="ORF">LTR25_001886</name>
</gene>
<feature type="compositionally biased region" description="Polar residues" evidence="2">
    <location>
        <begin position="17"/>
        <end position="32"/>
    </location>
</feature>
<protein>
    <submittedName>
        <fullName evidence="3">Uncharacterized protein</fullName>
    </submittedName>
</protein>
<name>A0AAV9QEC7_9PEZI</name>
<dbReference type="EMBL" id="JAXLQG010000003">
    <property type="protein sequence ID" value="KAK5542001.1"/>
    <property type="molecule type" value="Genomic_DNA"/>
</dbReference>
<evidence type="ECO:0000313" key="4">
    <source>
        <dbReference type="Proteomes" id="UP001345827"/>
    </source>
</evidence>
<keyword evidence="1" id="KW-0175">Coiled coil</keyword>
<proteinExistence type="predicted"/>
<evidence type="ECO:0000313" key="3">
    <source>
        <dbReference type="EMBL" id="KAK5542001.1"/>
    </source>
</evidence>
<sequence length="124" mass="14343">MKPSTISRLLRPTSVAQPLSVCRQSTRTLSTTRPFRQQAQPQPPYPSSSEAPAPERPVNFYKTHGRAFFKAITLAFLTYQIAYWAWLTLETEEIKDQKNREIKSLEREVRLLEENRKGHRPSTG</sequence>
<accession>A0AAV9QEC7</accession>
<feature type="region of interest" description="Disordered" evidence="2">
    <location>
        <begin position="17"/>
        <end position="57"/>
    </location>
</feature>
<evidence type="ECO:0000256" key="1">
    <source>
        <dbReference type="SAM" id="Coils"/>
    </source>
</evidence>
<feature type="coiled-coil region" evidence="1">
    <location>
        <begin position="88"/>
        <end position="115"/>
    </location>
</feature>
<organism evidence="3 4">
    <name type="scientific">Vermiconidia calcicola</name>
    <dbReference type="NCBI Taxonomy" id="1690605"/>
    <lineage>
        <taxon>Eukaryota</taxon>
        <taxon>Fungi</taxon>
        <taxon>Dikarya</taxon>
        <taxon>Ascomycota</taxon>
        <taxon>Pezizomycotina</taxon>
        <taxon>Dothideomycetes</taxon>
        <taxon>Dothideomycetidae</taxon>
        <taxon>Mycosphaerellales</taxon>
        <taxon>Extremaceae</taxon>
        <taxon>Vermiconidia</taxon>
    </lineage>
</organism>